<evidence type="ECO:0000313" key="3">
    <source>
        <dbReference type="Proteomes" id="UP000051922"/>
    </source>
</evidence>
<sequence>MNAEYTLTINAYKAELGDWHKFRRAVRLPHRELVAALYVMTAGTAALLLVQAVALHQQGGIDLPQLLLLVGLALANQPYLLGGWLYVLITFALLLLASSIVGVRRYRTARRLYRGWIDGTNSVDTLYMEPLIDNLCVVYTAQSVPTAALPVMLARFAYASQGNDDYSQQAANEWQEVLQTASRQLISRQEVLAKVIQVTRPFGSVAPVDITTTTTQRQVSLLALPGGHTTVALGMQAGQRTVFFKLRLATPALQPSVG</sequence>
<keyword evidence="1" id="KW-0812">Transmembrane</keyword>
<evidence type="ECO:0000313" key="2">
    <source>
        <dbReference type="EMBL" id="KRL86254.1"/>
    </source>
</evidence>
<comment type="caution">
    <text evidence="2">The sequence shown here is derived from an EMBL/GenBank/DDBJ whole genome shotgun (WGS) entry which is preliminary data.</text>
</comment>
<dbReference type="RefSeq" id="WP_056956643.1">
    <property type="nucleotide sequence ID" value="NZ_AZFJ01000046.1"/>
</dbReference>
<keyword evidence="1" id="KW-1133">Transmembrane helix</keyword>
<protein>
    <submittedName>
        <fullName evidence="2">Uncharacterized protein</fullName>
    </submittedName>
</protein>
<keyword evidence="3" id="KW-1185">Reference proteome</keyword>
<dbReference type="Proteomes" id="UP000051922">
    <property type="component" value="Unassembled WGS sequence"/>
</dbReference>
<gene>
    <name evidence="2" type="ORF">FC50_GL001003</name>
</gene>
<dbReference type="EMBL" id="AZFJ01000046">
    <property type="protein sequence ID" value="KRL86254.1"/>
    <property type="molecule type" value="Genomic_DNA"/>
</dbReference>
<reference evidence="2 3" key="1">
    <citation type="journal article" date="2015" name="Genome Announc.">
        <title>Expanding the biotechnology potential of lactobacilli through comparative genomics of 213 strains and associated genera.</title>
        <authorList>
            <person name="Sun Z."/>
            <person name="Harris H.M."/>
            <person name="McCann A."/>
            <person name="Guo C."/>
            <person name="Argimon S."/>
            <person name="Zhang W."/>
            <person name="Yang X."/>
            <person name="Jeffery I.B."/>
            <person name="Cooney J.C."/>
            <person name="Kagawa T.F."/>
            <person name="Liu W."/>
            <person name="Song Y."/>
            <person name="Salvetti E."/>
            <person name="Wrobel A."/>
            <person name="Rasinkangas P."/>
            <person name="Parkhill J."/>
            <person name="Rea M.C."/>
            <person name="O'Sullivan O."/>
            <person name="Ritari J."/>
            <person name="Douillard F.P."/>
            <person name="Paul Ross R."/>
            <person name="Yang R."/>
            <person name="Briner A.E."/>
            <person name="Felis G.E."/>
            <person name="de Vos W.M."/>
            <person name="Barrangou R."/>
            <person name="Klaenhammer T.R."/>
            <person name="Caufield P.W."/>
            <person name="Cui Y."/>
            <person name="Zhang H."/>
            <person name="O'Toole P.W."/>
        </authorList>
    </citation>
    <scope>NUCLEOTIDE SEQUENCE [LARGE SCALE GENOMIC DNA]</scope>
    <source>
        <strain evidence="2 3">DSM 15945</strain>
    </source>
</reference>
<dbReference type="AlphaFoldDB" id="A0A0R1TZW0"/>
<keyword evidence="1" id="KW-0472">Membrane</keyword>
<name>A0A0R1TZW0_9LACO</name>
<organism evidence="2 3">
    <name type="scientific">Lacticaseibacillus pantheris DSM 15945 = JCM 12539 = NBRC 106106</name>
    <dbReference type="NCBI Taxonomy" id="1423783"/>
    <lineage>
        <taxon>Bacteria</taxon>
        <taxon>Bacillati</taxon>
        <taxon>Bacillota</taxon>
        <taxon>Bacilli</taxon>
        <taxon>Lactobacillales</taxon>
        <taxon>Lactobacillaceae</taxon>
        <taxon>Lacticaseibacillus</taxon>
    </lineage>
</organism>
<feature type="transmembrane region" description="Helical" evidence="1">
    <location>
        <begin position="33"/>
        <end position="54"/>
    </location>
</feature>
<feature type="transmembrane region" description="Helical" evidence="1">
    <location>
        <begin position="84"/>
        <end position="103"/>
    </location>
</feature>
<dbReference type="STRING" id="1423783.FC50_GL001003"/>
<evidence type="ECO:0000256" key="1">
    <source>
        <dbReference type="SAM" id="Phobius"/>
    </source>
</evidence>
<accession>A0A0R1TZW0</accession>
<proteinExistence type="predicted"/>
<dbReference type="PATRIC" id="fig|1423783.4.peg.1038"/>